<feature type="transmembrane region" description="Helical" evidence="4">
    <location>
        <begin position="299"/>
        <end position="318"/>
    </location>
</feature>
<reference evidence="6" key="1">
    <citation type="submission" date="2020-06" db="EMBL/GenBank/DDBJ databases">
        <title>Draft genomic sequecing of Geomonas sp. Red745.</title>
        <authorList>
            <person name="Itoh H."/>
            <person name="Xu Z.X."/>
            <person name="Ushijima N."/>
            <person name="Masuda Y."/>
            <person name="Shiratori Y."/>
            <person name="Senoo K."/>
        </authorList>
    </citation>
    <scope>NUCLEOTIDE SEQUENCE [LARGE SCALE GENOMIC DNA]</scope>
    <source>
        <strain evidence="6">Red745</strain>
    </source>
</reference>
<feature type="transmembrane region" description="Helical" evidence="4">
    <location>
        <begin position="179"/>
        <end position="207"/>
    </location>
</feature>
<dbReference type="PANTHER" id="PTHR44227:SF3">
    <property type="entry name" value="PROTEIN O-MANNOSYL-TRANSFERASE TMTC4"/>
    <property type="match status" value="1"/>
</dbReference>
<evidence type="ECO:0000256" key="4">
    <source>
        <dbReference type="SAM" id="Phobius"/>
    </source>
</evidence>
<dbReference type="RefSeq" id="WP_183363061.1">
    <property type="nucleotide sequence ID" value="NZ_BLXZ01000010.1"/>
</dbReference>
<dbReference type="AlphaFoldDB" id="A0A6V8NCT0"/>
<dbReference type="InterPro" id="IPR013105">
    <property type="entry name" value="TPR_2"/>
</dbReference>
<proteinExistence type="predicted"/>
<feature type="transmembrane region" description="Helical" evidence="4">
    <location>
        <begin position="151"/>
        <end position="172"/>
    </location>
</feature>
<sequence length="573" mass="63889">MISRASFSIRSRSAVALILVAVVCVAYGNTLVNGFVYDDEFQVLKNPWIRDIRHLPAIFSSEVWGFKGTSISNYYRPLLHVVYMAGYHLFGLKAWGFHAINLLLHVVATILVYLLAEALLSKEHSRPFWGLALSSALVFAVHPIHTEVVAPVMSVTDLLLTVFYISAIYLHLRFVQRDWYFNLLPAVLFGLALLSKEIGITLPLVLLASDYFLVKERAPLLKLAVRYAPYLVVSLLYLAVRGSVLGAFAPINRHPDLSGFQLILNVFPLAVEYGFKLLVPVELNAMYEFHPVLSFAEPRAFLSVLAVLAVAALCLTVAQRSKTAAFGLVLTVVPLLPAFYIRAIPYPFAERYLYLPSVGAVLFLAGLVAGYVRNPKHLRGLAGVLGVVLCWYLAATVQRNVVWKDNYTLWSDTVTKSPGNAVVHNNLGEALKLMGRLPEAIVELKKATQLDPHTEYFRHLGNAYYEAGDRREAIRQYEKAVSLEPRNPMARNDLGSLYGEMGDFGQSIVHLEAAVGLDPLQPDSHFNLGMAYRDTGRLDRAVEQFEAAVRLNPNEPAFRSALSEAYRLKERSK</sequence>
<feature type="transmembrane region" description="Helical" evidence="4">
    <location>
        <begin position="128"/>
        <end position="145"/>
    </location>
</feature>
<keyword evidence="2 3" id="KW-0802">TPR repeat</keyword>
<feature type="transmembrane region" description="Helical" evidence="4">
    <location>
        <begin position="227"/>
        <end position="248"/>
    </location>
</feature>
<dbReference type="InterPro" id="IPR052346">
    <property type="entry name" value="O-mannosyl-transferase_TMTC"/>
</dbReference>
<feature type="transmembrane region" description="Helical" evidence="4">
    <location>
        <begin position="378"/>
        <end position="394"/>
    </location>
</feature>
<dbReference type="InterPro" id="IPR019734">
    <property type="entry name" value="TPR_rpt"/>
</dbReference>
<dbReference type="SMART" id="SM00028">
    <property type="entry name" value="TPR"/>
    <property type="match status" value="4"/>
</dbReference>
<keyword evidence="1" id="KW-0677">Repeat</keyword>
<feature type="repeat" description="TPR" evidence="3">
    <location>
        <begin position="454"/>
        <end position="487"/>
    </location>
</feature>
<feature type="repeat" description="TPR" evidence="3">
    <location>
        <begin position="488"/>
        <end position="521"/>
    </location>
</feature>
<dbReference type="Pfam" id="PF07719">
    <property type="entry name" value="TPR_2"/>
    <property type="match status" value="1"/>
</dbReference>
<dbReference type="SUPFAM" id="SSF48452">
    <property type="entry name" value="TPR-like"/>
    <property type="match status" value="2"/>
</dbReference>
<dbReference type="PROSITE" id="PS50293">
    <property type="entry name" value="TPR_REGION"/>
    <property type="match status" value="2"/>
</dbReference>
<keyword evidence="4" id="KW-0812">Transmembrane</keyword>
<dbReference type="PANTHER" id="PTHR44227">
    <property type="match status" value="1"/>
</dbReference>
<accession>A0A6V8NCT0</accession>
<feature type="transmembrane region" description="Helical" evidence="4">
    <location>
        <begin position="352"/>
        <end position="371"/>
    </location>
</feature>
<evidence type="ECO:0000313" key="6">
    <source>
        <dbReference type="Proteomes" id="UP000587586"/>
    </source>
</evidence>
<keyword evidence="6" id="KW-1185">Reference proteome</keyword>
<evidence type="ECO:0000256" key="2">
    <source>
        <dbReference type="ARBA" id="ARBA00022803"/>
    </source>
</evidence>
<name>A0A6V8NCT0_9BACT</name>
<dbReference type="PROSITE" id="PS50005">
    <property type="entry name" value="TPR"/>
    <property type="match status" value="3"/>
</dbReference>
<dbReference type="Gene3D" id="1.25.40.10">
    <property type="entry name" value="Tetratricopeptide repeat domain"/>
    <property type="match status" value="1"/>
</dbReference>
<protein>
    <submittedName>
        <fullName evidence="5">Uncharacterized protein</fullName>
    </submittedName>
</protein>
<evidence type="ECO:0000256" key="1">
    <source>
        <dbReference type="ARBA" id="ARBA00022737"/>
    </source>
</evidence>
<feature type="transmembrane region" description="Helical" evidence="4">
    <location>
        <begin position="95"/>
        <end position="116"/>
    </location>
</feature>
<keyword evidence="4" id="KW-0472">Membrane</keyword>
<keyword evidence="4" id="KW-1133">Transmembrane helix</keyword>
<evidence type="ECO:0000313" key="5">
    <source>
        <dbReference type="EMBL" id="GFO70442.1"/>
    </source>
</evidence>
<feature type="repeat" description="TPR" evidence="3">
    <location>
        <begin position="522"/>
        <end position="555"/>
    </location>
</feature>
<feature type="transmembrane region" description="Helical" evidence="4">
    <location>
        <begin position="260"/>
        <end position="279"/>
    </location>
</feature>
<evidence type="ECO:0000256" key="3">
    <source>
        <dbReference type="PROSITE-ProRule" id="PRU00339"/>
    </source>
</evidence>
<dbReference type="InterPro" id="IPR011990">
    <property type="entry name" value="TPR-like_helical_dom_sf"/>
</dbReference>
<dbReference type="Pfam" id="PF13432">
    <property type="entry name" value="TPR_16"/>
    <property type="match status" value="1"/>
</dbReference>
<dbReference type="EMBL" id="BLXZ01000010">
    <property type="protein sequence ID" value="GFO70442.1"/>
    <property type="molecule type" value="Genomic_DNA"/>
</dbReference>
<dbReference type="Pfam" id="PF13181">
    <property type="entry name" value="TPR_8"/>
    <property type="match status" value="1"/>
</dbReference>
<organism evidence="5 6">
    <name type="scientific">Geomonas limicola</name>
    <dbReference type="NCBI Taxonomy" id="2740186"/>
    <lineage>
        <taxon>Bacteria</taxon>
        <taxon>Pseudomonadati</taxon>
        <taxon>Thermodesulfobacteriota</taxon>
        <taxon>Desulfuromonadia</taxon>
        <taxon>Geobacterales</taxon>
        <taxon>Geobacteraceae</taxon>
        <taxon>Geomonas</taxon>
    </lineage>
</organism>
<feature type="transmembrane region" description="Helical" evidence="4">
    <location>
        <begin position="325"/>
        <end position="346"/>
    </location>
</feature>
<dbReference type="Proteomes" id="UP000587586">
    <property type="component" value="Unassembled WGS sequence"/>
</dbReference>
<comment type="caution">
    <text evidence="5">The sequence shown here is derived from an EMBL/GenBank/DDBJ whole genome shotgun (WGS) entry which is preliminary data.</text>
</comment>
<gene>
    <name evidence="5" type="ORF">GMLC_40210</name>
</gene>